<dbReference type="AlphaFoldDB" id="R0L1D7"/>
<dbReference type="Proteomes" id="UP000296049">
    <property type="component" value="Unassembled WGS sequence"/>
</dbReference>
<proteinExistence type="predicted"/>
<keyword evidence="2" id="KW-1185">Reference proteome</keyword>
<reference evidence="2" key="1">
    <citation type="journal article" date="2013" name="Nat. Genet.">
        <title>The duck genome and transcriptome provide insight into an avian influenza virus reservoir species.</title>
        <authorList>
            <person name="Huang Y."/>
            <person name="Li Y."/>
            <person name="Burt D.W."/>
            <person name="Chen H."/>
            <person name="Zhang Y."/>
            <person name="Qian W."/>
            <person name="Kim H."/>
            <person name="Gan S."/>
            <person name="Zhao Y."/>
            <person name="Li J."/>
            <person name="Yi K."/>
            <person name="Feng H."/>
            <person name="Zhu P."/>
            <person name="Li B."/>
            <person name="Liu Q."/>
            <person name="Fairley S."/>
            <person name="Magor K.E."/>
            <person name="Du Z."/>
            <person name="Hu X."/>
            <person name="Goodman L."/>
            <person name="Tafer H."/>
            <person name="Vignal A."/>
            <person name="Lee T."/>
            <person name="Kim K.W."/>
            <person name="Sheng Z."/>
            <person name="An Y."/>
            <person name="Searle S."/>
            <person name="Herrero J."/>
            <person name="Groenen M.A."/>
            <person name="Crooijmans R.P."/>
            <person name="Faraut T."/>
            <person name="Cai Q."/>
            <person name="Webster R.G."/>
            <person name="Aldridge J.R."/>
            <person name="Warren W.C."/>
            <person name="Bartschat S."/>
            <person name="Kehr S."/>
            <person name="Marz M."/>
            <person name="Stadler P.F."/>
            <person name="Smith J."/>
            <person name="Kraus R.H."/>
            <person name="Zhao Y."/>
            <person name="Ren L."/>
            <person name="Fei J."/>
            <person name="Morisson M."/>
            <person name="Kaiser P."/>
            <person name="Griffin D.K."/>
            <person name="Rao M."/>
            <person name="Pitel F."/>
            <person name="Wang J."/>
            <person name="Li N."/>
        </authorList>
    </citation>
    <scope>NUCLEOTIDE SEQUENCE [LARGE SCALE GENOMIC DNA]</scope>
</reference>
<accession>R0L1D7</accession>
<organism evidence="1 2">
    <name type="scientific">Anas platyrhynchos</name>
    <name type="common">Mallard</name>
    <name type="synonym">Anas boschas</name>
    <dbReference type="NCBI Taxonomy" id="8839"/>
    <lineage>
        <taxon>Eukaryota</taxon>
        <taxon>Metazoa</taxon>
        <taxon>Chordata</taxon>
        <taxon>Craniata</taxon>
        <taxon>Vertebrata</taxon>
        <taxon>Euteleostomi</taxon>
        <taxon>Archelosauria</taxon>
        <taxon>Archosauria</taxon>
        <taxon>Dinosauria</taxon>
        <taxon>Saurischia</taxon>
        <taxon>Theropoda</taxon>
        <taxon>Coelurosauria</taxon>
        <taxon>Aves</taxon>
        <taxon>Neognathae</taxon>
        <taxon>Galloanserae</taxon>
        <taxon>Anseriformes</taxon>
        <taxon>Anatidae</taxon>
        <taxon>Anatinae</taxon>
        <taxon>Anas</taxon>
    </lineage>
</organism>
<name>R0L1D7_ANAPL</name>
<evidence type="ECO:0000313" key="2">
    <source>
        <dbReference type="Proteomes" id="UP000296049"/>
    </source>
</evidence>
<dbReference type="EMBL" id="KB743336">
    <property type="protein sequence ID" value="EOA99368.1"/>
    <property type="molecule type" value="Genomic_DNA"/>
</dbReference>
<gene>
    <name evidence="1" type="ORF">Anapl_13392</name>
</gene>
<protein>
    <submittedName>
        <fullName evidence="1">Uncharacterized protein</fullName>
    </submittedName>
</protein>
<evidence type="ECO:0000313" key="1">
    <source>
        <dbReference type="EMBL" id="EOA99368.1"/>
    </source>
</evidence>
<sequence>MLNVKGRWLLHLWSYNAVFWPVQRVFSHKQTPGGFWVFIGNLPAPKDSESCHASQAVDHRQLVTAQELVPDLKCAVMNISASVMLPNSVMAACNFWLQPSKMLLLGTENSLTCELSLEHCGPFLKVLLEDKEKCLYCEILDENGLNKTKHTRSENWRNFKAKLPKYRQHNINDKVSCSINQQQPERISRLCQVPGAYYLLHVLPKLTCDYIFAKFSKESAPDHAQNYQVLRSEQPGANDKCDVEDIQAPFSVVASLKLLSA</sequence>